<accession>A0AAQ3RBE0</accession>
<dbReference type="Proteomes" id="UP001303373">
    <property type="component" value="Chromosome 4"/>
</dbReference>
<dbReference type="SUPFAM" id="SSF52777">
    <property type="entry name" value="CoA-dependent acyltransferases"/>
    <property type="match status" value="2"/>
</dbReference>
<gene>
    <name evidence="3" type="ORF">R9X50_00292600</name>
</gene>
<dbReference type="PANTHER" id="PTHR45527">
    <property type="entry name" value="NONRIBOSOMAL PEPTIDE SYNTHETASE"/>
    <property type="match status" value="1"/>
</dbReference>
<keyword evidence="2" id="KW-0597">Phosphoprotein</keyword>
<dbReference type="InterPro" id="IPR042099">
    <property type="entry name" value="ANL_N_sf"/>
</dbReference>
<dbReference type="Gene3D" id="3.30.559.30">
    <property type="entry name" value="Nonribosomal peptide synthetase, condensation domain"/>
    <property type="match status" value="1"/>
</dbReference>
<reference evidence="3 4" key="1">
    <citation type="submission" date="2023-11" db="EMBL/GenBank/DDBJ databases">
        <title>An acidophilic fungus is an integral part of prey digestion in a carnivorous sundew plant.</title>
        <authorList>
            <person name="Tsai I.J."/>
        </authorList>
    </citation>
    <scope>NUCLEOTIDE SEQUENCE [LARGE SCALE GENOMIC DNA]</scope>
    <source>
        <strain evidence="3">169a</strain>
    </source>
</reference>
<dbReference type="GO" id="GO:0005737">
    <property type="term" value="C:cytoplasm"/>
    <property type="evidence" value="ECO:0007669"/>
    <property type="project" value="TreeGrafter"/>
</dbReference>
<dbReference type="EMBL" id="CP138583">
    <property type="protein sequence ID" value="WPH00103.1"/>
    <property type="molecule type" value="Genomic_DNA"/>
</dbReference>
<dbReference type="InterPro" id="IPR023213">
    <property type="entry name" value="CAT-like_dom_sf"/>
</dbReference>
<evidence type="ECO:0000256" key="1">
    <source>
        <dbReference type="ARBA" id="ARBA00022450"/>
    </source>
</evidence>
<evidence type="ECO:0000313" key="3">
    <source>
        <dbReference type="EMBL" id="WPH00103.1"/>
    </source>
</evidence>
<keyword evidence="1" id="KW-0596">Phosphopantetheine</keyword>
<proteinExistence type="predicted"/>
<dbReference type="PROSITE" id="PS00455">
    <property type="entry name" value="AMP_BINDING"/>
    <property type="match status" value="1"/>
</dbReference>
<dbReference type="AlphaFoldDB" id="A0AAQ3RBE0"/>
<dbReference type="PANTHER" id="PTHR45527:SF1">
    <property type="entry name" value="FATTY ACID SYNTHASE"/>
    <property type="match status" value="1"/>
</dbReference>
<dbReference type="Gene3D" id="3.40.50.12780">
    <property type="entry name" value="N-terminal domain of ligase-like"/>
    <property type="match status" value="1"/>
</dbReference>
<dbReference type="GO" id="GO:0044550">
    <property type="term" value="P:secondary metabolite biosynthetic process"/>
    <property type="evidence" value="ECO:0007669"/>
    <property type="project" value="TreeGrafter"/>
</dbReference>
<dbReference type="Gene3D" id="3.30.559.10">
    <property type="entry name" value="Chloramphenicol acetyltransferase-like domain"/>
    <property type="match status" value="1"/>
</dbReference>
<sequence length="611" mass="68399">MATPLLSIESGSPLETTDVSHLQLWQDSVNARANAPALILRHQSSQDFVWVGSQHNDLSYLQCTYADLDRGARRLTTQLNRLTQLKRQSIATLINNQAEWALFFWASPQEVQSSLVNNWSVLNEILSDEPTSPDTPDVLKANDTILVLFTSGTTSLPKLATYQVSCASTRRAYHPTLRSVAVENDNGEILLMSVRATTNWFQAALTSGWQVETKEELGTLHLDDPELDNASPPGPLVRIHIAKVRSDGTSGLVLIGSHAINDMTMTKLWLEDVVSILSGEGSLAPHAMFRDYATAFSQHREGAEATKGVEYWTNKLAGIAGTPEEFLWPQQRAPEWFMGVDVGWSRWNHIPARAGERRVSIELKRQAQKSIRRIVKVDDIARLKSEHNVPVFMLVKSATALLNASQTGGKEAIFGTIYAARTWPFSADYSLKECDVYNSNPLDITGCTTEYVLDRVLVGQARNVVKFMQTVTIDEEKTSSFAHTPFYRIVDSLRDHLSVNDSRTFSEPERDAESIRSVIRRQSFNWLAQPSNAHHPKGLKLIVMQTRMDNGLTITGVLAEDKRSVALSFTWDAEHFSLREANTALNQLANRIELLWKEENWGLAVADLMRS</sequence>
<dbReference type="InterPro" id="IPR020845">
    <property type="entry name" value="AMP-binding_CS"/>
</dbReference>
<keyword evidence="4" id="KW-1185">Reference proteome</keyword>
<evidence type="ECO:0000256" key="2">
    <source>
        <dbReference type="ARBA" id="ARBA00022553"/>
    </source>
</evidence>
<evidence type="ECO:0000313" key="4">
    <source>
        <dbReference type="Proteomes" id="UP001303373"/>
    </source>
</evidence>
<name>A0AAQ3RBE0_9PEZI</name>
<dbReference type="GO" id="GO:0031177">
    <property type="term" value="F:phosphopantetheine binding"/>
    <property type="evidence" value="ECO:0007669"/>
    <property type="project" value="TreeGrafter"/>
</dbReference>
<protein>
    <submittedName>
        <fullName evidence="3">Uncharacterized protein</fullName>
    </submittedName>
</protein>
<dbReference type="GO" id="GO:0043041">
    <property type="term" value="P:amino acid activation for nonribosomal peptide biosynthetic process"/>
    <property type="evidence" value="ECO:0007669"/>
    <property type="project" value="TreeGrafter"/>
</dbReference>
<organism evidence="3 4">
    <name type="scientific">Acrodontium crateriforme</name>
    <dbReference type="NCBI Taxonomy" id="150365"/>
    <lineage>
        <taxon>Eukaryota</taxon>
        <taxon>Fungi</taxon>
        <taxon>Dikarya</taxon>
        <taxon>Ascomycota</taxon>
        <taxon>Pezizomycotina</taxon>
        <taxon>Dothideomycetes</taxon>
        <taxon>Dothideomycetidae</taxon>
        <taxon>Mycosphaerellales</taxon>
        <taxon>Teratosphaeriaceae</taxon>
        <taxon>Acrodontium</taxon>
    </lineage>
</organism>
<dbReference type="SUPFAM" id="SSF56801">
    <property type="entry name" value="Acetyl-CoA synthetase-like"/>
    <property type="match status" value="1"/>
</dbReference>